<accession>A0A1G5ZYE9</accession>
<proteinExistence type="predicted"/>
<evidence type="ECO:0000313" key="2">
    <source>
        <dbReference type="EMBL" id="SDA99784.1"/>
    </source>
</evidence>
<organism evidence="2 3">
    <name type="scientific">Mesorhizobium qingshengii</name>
    <dbReference type="NCBI Taxonomy" id="1165689"/>
    <lineage>
        <taxon>Bacteria</taxon>
        <taxon>Pseudomonadati</taxon>
        <taxon>Pseudomonadota</taxon>
        <taxon>Alphaproteobacteria</taxon>
        <taxon>Hyphomicrobiales</taxon>
        <taxon>Phyllobacteriaceae</taxon>
        <taxon>Mesorhizobium</taxon>
    </lineage>
</organism>
<dbReference type="Pfam" id="PF00126">
    <property type="entry name" value="HTH_1"/>
    <property type="match status" value="1"/>
</dbReference>
<dbReference type="Proteomes" id="UP000198588">
    <property type="component" value="Unassembled WGS sequence"/>
</dbReference>
<dbReference type="EMBL" id="FMXM01000058">
    <property type="protein sequence ID" value="SDA99784.1"/>
    <property type="molecule type" value="Genomic_DNA"/>
</dbReference>
<dbReference type="Gene3D" id="1.10.10.10">
    <property type="entry name" value="Winged helix-like DNA-binding domain superfamily/Winged helix DNA-binding domain"/>
    <property type="match status" value="1"/>
</dbReference>
<sequence length="54" mass="5860">MHFKQLDLKLLVVLDAPLAEGNLSAAARRTNLSKPATSAAVAWLREFSAMNYSA</sequence>
<dbReference type="InterPro" id="IPR000847">
    <property type="entry name" value="LysR_HTH_N"/>
</dbReference>
<evidence type="ECO:0000313" key="3">
    <source>
        <dbReference type="Proteomes" id="UP000198588"/>
    </source>
</evidence>
<dbReference type="AlphaFoldDB" id="A0A1G5ZYE9"/>
<dbReference type="InterPro" id="IPR036388">
    <property type="entry name" value="WH-like_DNA-bd_sf"/>
</dbReference>
<evidence type="ECO:0000259" key="1">
    <source>
        <dbReference type="Pfam" id="PF00126"/>
    </source>
</evidence>
<dbReference type="GO" id="GO:0003700">
    <property type="term" value="F:DNA-binding transcription factor activity"/>
    <property type="evidence" value="ECO:0007669"/>
    <property type="project" value="InterPro"/>
</dbReference>
<dbReference type="SUPFAM" id="SSF46785">
    <property type="entry name" value="Winged helix' DNA-binding domain"/>
    <property type="match status" value="1"/>
</dbReference>
<gene>
    <name evidence="2" type="ORF">SAMN02927914_06716</name>
</gene>
<feature type="domain" description="HTH lysR-type" evidence="1">
    <location>
        <begin position="8"/>
        <end position="46"/>
    </location>
</feature>
<name>A0A1G5ZYE9_9HYPH</name>
<reference evidence="2 3" key="1">
    <citation type="submission" date="2016-10" db="EMBL/GenBank/DDBJ databases">
        <authorList>
            <person name="de Groot N.N."/>
        </authorList>
    </citation>
    <scope>NUCLEOTIDE SEQUENCE [LARGE SCALE GENOMIC DNA]</scope>
    <source>
        <strain evidence="2 3">CGMCC 1.12097</strain>
    </source>
</reference>
<dbReference type="InterPro" id="IPR036390">
    <property type="entry name" value="WH_DNA-bd_sf"/>
</dbReference>
<protein>
    <submittedName>
        <fullName evidence="2">Regulatory helix-turn-helix protein, lysR family</fullName>
    </submittedName>
</protein>